<dbReference type="EMBL" id="CP051680">
    <property type="protein sequence ID" value="QJD82637.1"/>
    <property type="molecule type" value="Genomic_DNA"/>
</dbReference>
<reference evidence="1 2" key="1">
    <citation type="submission" date="2020-04" db="EMBL/GenBank/DDBJ databases">
        <title>Genome sequencing of novel species.</title>
        <authorList>
            <person name="Heo J."/>
            <person name="Kim S.-J."/>
            <person name="Kim J.-S."/>
            <person name="Hong S.-B."/>
            <person name="Kwon S.-W."/>
        </authorList>
    </citation>
    <scope>NUCLEOTIDE SEQUENCE [LARGE SCALE GENOMIC DNA]</scope>
    <source>
        <strain evidence="1 2">MFER-1</strain>
    </source>
</reference>
<dbReference type="InterPro" id="IPR006059">
    <property type="entry name" value="SBP"/>
</dbReference>
<organism evidence="1 2">
    <name type="scientific">Cohnella herbarum</name>
    <dbReference type="NCBI Taxonomy" id="2728023"/>
    <lineage>
        <taxon>Bacteria</taxon>
        <taxon>Bacillati</taxon>
        <taxon>Bacillota</taxon>
        <taxon>Bacilli</taxon>
        <taxon>Bacillales</taxon>
        <taxon>Paenibacillaceae</taxon>
        <taxon>Cohnella</taxon>
    </lineage>
</organism>
<evidence type="ECO:0000313" key="1">
    <source>
        <dbReference type="EMBL" id="QJD82637.1"/>
    </source>
</evidence>
<dbReference type="PANTHER" id="PTHR43649">
    <property type="entry name" value="ARABINOSE-BINDING PROTEIN-RELATED"/>
    <property type="match status" value="1"/>
</dbReference>
<dbReference type="KEGG" id="cheb:HH215_05150"/>
<evidence type="ECO:0000313" key="2">
    <source>
        <dbReference type="Proteomes" id="UP000502248"/>
    </source>
</evidence>
<dbReference type="Pfam" id="PF01547">
    <property type="entry name" value="SBP_bac_1"/>
    <property type="match status" value="1"/>
</dbReference>
<accession>A0A7Z2VGF1</accession>
<sequence>MTETIGPLEAIPQVKYDPPVIVTTAKALRDYDILRFDDTMENNPITRWAKDRFGVIQVNKWVVSDQNQGLSTRIKLALSNDEELPDVLFVMHESIPDLLGDLVESGKVMDIEEAFRTSAPARIKEAYDKNPDVWKTVTYKGKIWGIPQISDEKVGSPILWIRQDWLNRLGLLPPTTIEELEKVLHAFTYDDPDRNGKQDTIGFALSGKSTLNGWMGDASLLFGMYGDQPFQWNRKADGSLAYGSVEPSVKKALSHLNEWYRLGYLDPNFGTHDEQEAVQLFMSGKAGIISGPGWMGGWPLQEMKIDEPDFEIKPIPYPAGPDGKIGKIGSQISYGAYFFRKGFSYMDAMFAYMDQVYGVLIEDLESDFANGYADGYDYLLKDGKYDYEFDGATNTIANFFLIAPGSTPPGVMQGESIESRVLKGNNNTPFERKMAGTTSRNFLEGQLVTLSQVKYSHSNQFVGPYTPTMTLKWALLQKLEKETMLKMIYGNVPIESFDDFVRQWNEQGGADITREVNEWDRSSQVGDIFKASD</sequence>
<dbReference type="Proteomes" id="UP000502248">
    <property type="component" value="Chromosome"/>
</dbReference>
<dbReference type="Gene3D" id="3.40.190.10">
    <property type="entry name" value="Periplasmic binding protein-like II"/>
    <property type="match status" value="2"/>
</dbReference>
<dbReference type="SUPFAM" id="SSF53850">
    <property type="entry name" value="Periplasmic binding protein-like II"/>
    <property type="match status" value="1"/>
</dbReference>
<proteinExistence type="predicted"/>
<gene>
    <name evidence="1" type="ORF">HH215_05150</name>
</gene>
<keyword evidence="2" id="KW-1185">Reference proteome</keyword>
<protein>
    <submittedName>
        <fullName evidence="1">Extracellular solute-binding protein</fullName>
    </submittedName>
</protein>
<dbReference type="AlphaFoldDB" id="A0A7Z2VGF1"/>
<name>A0A7Z2VGF1_9BACL</name>
<dbReference type="RefSeq" id="WP_169278935.1">
    <property type="nucleotide sequence ID" value="NZ_CP051680.1"/>
</dbReference>
<dbReference type="InterPro" id="IPR050490">
    <property type="entry name" value="Bact_solute-bd_prot1"/>
</dbReference>